<dbReference type="SUPFAM" id="SSF54593">
    <property type="entry name" value="Glyoxalase/Bleomycin resistance protein/Dihydroxybiphenyl dioxygenase"/>
    <property type="match status" value="1"/>
</dbReference>
<dbReference type="Proteomes" id="UP000663791">
    <property type="component" value="Unassembled WGS sequence"/>
</dbReference>
<dbReference type="Gene3D" id="3.10.180.10">
    <property type="entry name" value="2,3-Dihydroxybiphenyl 1,2-Dioxygenase, domain 1"/>
    <property type="match status" value="2"/>
</dbReference>
<dbReference type="EMBL" id="JAERTX010000008">
    <property type="protein sequence ID" value="MBM9460345.1"/>
    <property type="molecule type" value="Genomic_DNA"/>
</dbReference>
<evidence type="ECO:0000256" key="1">
    <source>
        <dbReference type="SAM" id="MobiDB-lite"/>
    </source>
</evidence>
<name>A0A939BYU8_9ACTN</name>
<feature type="domain" description="VOC" evidence="2">
    <location>
        <begin position="142"/>
        <end position="260"/>
    </location>
</feature>
<proteinExistence type="predicted"/>
<gene>
    <name evidence="3" type="ORF">JK386_10560</name>
</gene>
<organism evidence="3 4">
    <name type="scientific">Nocardioides faecalis</name>
    <dbReference type="NCBI Taxonomy" id="2803858"/>
    <lineage>
        <taxon>Bacteria</taxon>
        <taxon>Bacillati</taxon>
        <taxon>Actinomycetota</taxon>
        <taxon>Actinomycetes</taxon>
        <taxon>Propionibacteriales</taxon>
        <taxon>Nocardioidaceae</taxon>
        <taxon>Nocardioides</taxon>
    </lineage>
</organism>
<dbReference type="InterPro" id="IPR037523">
    <property type="entry name" value="VOC_core"/>
</dbReference>
<dbReference type="CDD" id="cd07252">
    <property type="entry name" value="BphC1-RGP6_N_like"/>
    <property type="match status" value="1"/>
</dbReference>
<dbReference type="Pfam" id="PF00903">
    <property type="entry name" value="Glyoxalase"/>
    <property type="match status" value="1"/>
</dbReference>
<feature type="region of interest" description="Disordered" evidence="1">
    <location>
        <begin position="279"/>
        <end position="304"/>
    </location>
</feature>
<evidence type="ECO:0000259" key="2">
    <source>
        <dbReference type="PROSITE" id="PS51819"/>
    </source>
</evidence>
<keyword evidence="4" id="KW-1185">Reference proteome</keyword>
<comment type="caution">
    <text evidence="3">The sequence shown here is derived from an EMBL/GenBank/DDBJ whole genome shotgun (WGS) entry which is preliminary data.</text>
</comment>
<dbReference type="AlphaFoldDB" id="A0A939BYU8"/>
<dbReference type="RefSeq" id="WP_205291654.1">
    <property type="nucleotide sequence ID" value="NZ_CP074406.1"/>
</dbReference>
<dbReference type="CDD" id="cd07237">
    <property type="entry name" value="BphC1-RGP6_C_like"/>
    <property type="match status" value="1"/>
</dbReference>
<reference evidence="3" key="1">
    <citation type="submission" date="2021-01" db="EMBL/GenBank/DDBJ databases">
        <title>Novel species in genus Nocardioides.</title>
        <authorList>
            <person name="Zhang G."/>
        </authorList>
    </citation>
    <scope>NUCLEOTIDE SEQUENCE</scope>
    <source>
        <strain evidence="3">Zg-536</strain>
    </source>
</reference>
<protein>
    <submittedName>
        <fullName evidence="3">VOC family protein</fullName>
    </submittedName>
</protein>
<sequence>MLTSLAYLGFRSPNFAQWAELGPDVLGCMRVPDGEDGAVRLRIDDAEWRLAIHPGEEDEVAYLGWAVESERDLPEYAARLAAAGIEVQQGSAELAEARSVDQLIWFIDPWGFRHELAWGQYVDPGTFRPGRPLTGFVTGEQGLGHAVLILPDAAAGHEFFTEVLGFRLSDKIARPGGGYSRFYHCNGRHHSLALAEVPGSVGLNHIMLQVPDIDDVGTTYDLCVERGVPIRKTLGRHTNDQMISFYLTTPSSFHIEYGYGAIEVDESWVPATYRRPSTWGHKLTDEPTAKSPGILRRHPQPTAG</sequence>
<feature type="compositionally biased region" description="Basic residues" evidence="1">
    <location>
        <begin position="295"/>
        <end position="304"/>
    </location>
</feature>
<dbReference type="InterPro" id="IPR004360">
    <property type="entry name" value="Glyas_Fos-R_dOase_dom"/>
</dbReference>
<evidence type="ECO:0000313" key="3">
    <source>
        <dbReference type="EMBL" id="MBM9460345.1"/>
    </source>
</evidence>
<accession>A0A939BYU8</accession>
<dbReference type="Pfam" id="PF22632">
    <property type="entry name" value="BphC_D1"/>
    <property type="match status" value="1"/>
</dbReference>
<dbReference type="PROSITE" id="PS51819">
    <property type="entry name" value="VOC"/>
    <property type="match status" value="2"/>
</dbReference>
<evidence type="ECO:0000313" key="4">
    <source>
        <dbReference type="Proteomes" id="UP000663791"/>
    </source>
</evidence>
<feature type="domain" description="VOC" evidence="2">
    <location>
        <begin position="4"/>
        <end position="119"/>
    </location>
</feature>
<dbReference type="InterPro" id="IPR029068">
    <property type="entry name" value="Glyas_Bleomycin-R_OHBP_Dase"/>
</dbReference>